<feature type="transmembrane region" description="Helical" evidence="1">
    <location>
        <begin position="12"/>
        <end position="30"/>
    </location>
</feature>
<dbReference type="GO" id="GO:0016787">
    <property type="term" value="F:hydrolase activity"/>
    <property type="evidence" value="ECO:0007669"/>
    <property type="project" value="UniProtKB-ARBA"/>
</dbReference>
<evidence type="ECO:0000256" key="1">
    <source>
        <dbReference type="SAM" id="Phobius"/>
    </source>
</evidence>
<sequence>MIITKCQIDGNGIYFIVILCMIWLKTVNALSDKPLLLLISFDGFRYDLLNASIVPNIWKFATEGVYFKGGCRPQYLTYTAPNHATIATGLLIESHGIVGNYFHDLSTNTTFDLFNLTQKKGAINDSLMGHFYNGEPIWLTNERAGYGRRSATMYWPTGSGHWPSVPHKPTLYRSWMEYKNLSQWMNDFDENYLHVKKIHTILYVAEPDHFLHFNGFKNGKINKMMQKLDLLVKYINDKLENNSELSKRLNIILTADHGHAEVFETILSFHFTFSFSSRLFSVPFFYLKTFDLNN</sequence>
<dbReference type="Gene3D" id="3.40.720.10">
    <property type="entry name" value="Alkaline Phosphatase, subunit A"/>
    <property type="match status" value="1"/>
</dbReference>
<keyword evidence="1" id="KW-1133">Transmembrane helix</keyword>
<dbReference type="SUPFAM" id="SSF53649">
    <property type="entry name" value="Alkaline phosphatase-like"/>
    <property type="match status" value="1"/>
</dbReference>
<accession>A0A1I8E963</accession>
<dbReference type="Pfam" id="PF01663">
    <property type="entry name" value="Phosphodiest"/>
    <property type="match status" value="1"/>
</dbReference>
<evidence type="ECO:0000313" key="2">
    <source>
        <dbReference type="WBParaSite" id="maker-PairedContig_1095-snap-gene-0.10-mRNA-1"/>
    </source>
</evidence>
<proteinExistence type="predicted"/>
<dbReference type="AlphaFoldDB" id="A0A1I8E963"/>
<keyword evidence="1" id="KW-0812">Transmembrane</keyword>
<dbReference type="STRING" id="6293.A0A1I8E963"/>
<dbReference type="WBParaSite" id="maker-PairedContig_1095-snap-gene-0.10-mRNA-1">
    <property type="protein sequence ID" value="maker-PairedContig_1095-snap-gene-0.10-mRNA-1"/>
    <property type="gene ID" value="maker-PairedContig_1095-snap-gene-0.10"/>
</dbReference>
<dbReference type="CDD" id="cd16018">
    <property type="entry name" value="Enpp"/>
    <property type="match status" value="1"/>
</dbReference>
<keyword evidence="1" id="KW-0472">Membrane</keyword>
<dbReference type="InterPro" id="IPR002591">
    <property type="entry name" value="Phosphodiest/P_Trfase"/>
</dbReference>
<organism evidence="2">
    <name type="scientific">Wuchereria bancrofti</name>
    <dbReference type="NCBI Taxonomy" id="6293"/>
    <lineage>
        <taxon>Eukaryota</taxon>
        <taxon>Metazoa</taxon>
        <taxon>Ecdysozoa</taxon>
        <taxon>Nematoda</taxon>
        <taxon>Chromadorea</taxon>
        <taxon>Rhabditida</taxon>
        <taxon>Spirurina</taxon>
        <taxon>Spiruromorpha</taxon>
        <taxon>Filarioidea</taxon>
        <taxon>Onchocercidae</taxon>
        <taxon>Wuchereria</taxon>
    </lineage>
</organism>
<dbReference type="PANTHER" id="PTHR10151">
    <property type="entry name" value="ECTONUCLEOTIDE PYROPHOSPHATASE/PHOSPHODIESTERASE"/>
    <property type="match status" value="1"/>
</dbReference>
<dbReference type="PANTHER" id="PTHR10151:SF120">
    <property type="entry name" value="BIS(5'-ADENOSYL)-TRIPHOSPHATASE"/>
    <property type="match status" value="1"/>
</dbReference>
<dbReference type="InterPro" id="IPR017850">
    <property type="entry name" value="Alkaline_phosphatase_core_sf"/>
</dbReference>
<reference evidence="2" key="1">
    <citation type="submission" date="2016-11" db="UniProtKB">
        <authorList>
            <consortium name="WormBaseParasite"/>
        </authorList>
    </citation>
    <scope>IDENTIFICATION</scope>
    <source>
        <strain evidence="2">pt0022</strain>
    </source>
</reference>
<name>A0A1I8E963_WUCBA</name>
<protein>
    <submittedName>
        <fullName evidence="2">AP3A hydrolase</fullName>
    </submittedName>
</protein>